<gene>
    <name evidence="1" type="ORF">AFUS01_LOCUS7948</name>
</gene>
<evidence type="ECO:0000313" key="2">
    <source>
        <dbReference type="Proteomes" id="UP000708208"/>
    </source>
</evidence>
<feature type="non-terminal residue" evidence="1">
    <location>
        <position position="40"/>
    </location>
</feature>
<reference evidence="1" key="1">
    <citation type="submission" date="2021-06" db="EMBL/GenBank/DDBJ databases">
        <authorList>
            <person name="Hodson N. C."/>
            <person name="Mongue J. A."/>
            <person name="Jaron S. K."/>
        </authorList>
    </citation>
    <scope>NUCLEOTIDE SEQUENCE</scope>
</reference>
<proteinExistence type="predicted"/>
<dbReference type="EMBL" id="CAJVCH010054362">
    <property type="protein sequence ID" value="CAG7718565.1"/>
    <property type="molecule type" value="Genomic_DNA"/>
</dbReference>
<protein>
    <submittedName>
        <fullName evidence="1">Uncharacterized protein</fullName>
    </submittedName>
</protein>
<organism evidence="1 2">
    <name type="scientific">Allacma fusca</name>
    <dbReference type="NCBI Taxonomy" id="39272"/>
    <lineage>
        <taxon>Eukaryota</taxon>
        <taxon>Metazoa</taxon>
        <taxon>Ecdysozoa</taxon>
        <taxon>Arthropoda</taxon>
        <taxon>Hexapoda</taxon>
        <taxon>Collembola</taxon>
        <taxon>Symphypleona</taxon>
        <taxon>Sminthuridae</taxon>
        <taxon>Allacma</taxon>
    </lineage>
</organism>
<dbReference type="AlphaFoldDB" id="A0A8J2JJV3"/>
<dbReference type="Proteomes" id="UP000708208">
    <property type="component" value="Unassembled WGS sequence"/>
</dbReference>
<evidence type="ECO:0000313" key="1">
    <source>
        <dbReference type="EMBL" id="CAG7718565.1"/>
    </source>
</evidence>
<accession>A0A8J2JJV3</accession>
<keyword evidence="2" id="KW-1185">Reference proteome</keyword>
<comment type="caution">
    <text evidence="1">The sequence shown here is derived from an EMBL/GenBank/DDBJ whole genome shotgun (WGS) entry which is preliminary data.</text>
</comment>
<name>A0A8J2JJV3_9HEXA</name>
<sequence length="40" mass="4673">MLRKLMNDEVCQQFTYFGTSTKKIFSLTETNSVLKDAVRE</sequence>